<feature type="compositionally biased region" description="Polar residues" evidence="2">
    <location>
        <begin position="345"/>
        <end position="356"/>
    </location>
</feature>
<gene>
    <name evidence="3" type="ORF">JKF63_07421</name>
</gene>
<feature type="compositionally biased region" description="Polar residues" evidence="2">
    <location>
        <begin position="693"/>
        <end position="703"/>
    </location>
</feature>
<evidence type="ECO:0000313" key="3">
    <source>
        <dbReference type="EMBL" id="KAG5511458.1"/>
    </source>
</evidence>
<feature type="compositionally biased region" description="Basic and acidic residues" evidence="2">
    <location>
        <begin position="357"/>
        <end position="367"/>
    </location>
</feature>
<evidence type="ECO:0000256" key="1">
    <source>
        <dbReference type="SAM" id="Coils"/>
    </source>
</evidence>
<dbReference type="EMBL" id="JAFJZO010000005">
    <property type="protein sequence ID" value="KAG5511458.1"/>
    <property type="molecule type" value="Genomic_DNA"/>
</dbReference>
<feature type="compositionally biased region" description="Basic residues" evidence="2">
    <location>
        <begin position="450"/>
        <end position="463"/>
    </location>
</feature>
<feature type="region of interest" description="Disordered" evidence="2">
    <location>
        <begin position="807"/>
        <end position="831"/>
    </location>
</feature>
<proteinExistence type="predicted"/>
<dbReference type="KEGG" id="phet:94293437"/>
<feature type="region of interest" description="Disordered" evidence="2">
    <location>
        <begin position="662"/>
        <end position="703"/>
    </location>
</feature>
<feature type="compositionally biased region" description="Low complexity" evidence="2">
    <location>
        <begin position="430"/>
        <end position="442"/>
    </location>
</feature>
<organism evidence="3 4">
    <name type="scientific">Porcisia hertigi</name>
    <dbReference type="NCBI Taxonomy" id="2761500"/>
    <lineage>
        <taxon>Eukaryota</taxon>
        <taxon>Discoba</taxon>
        <taxon>Euglenozoa</taxon>
        <taxon>Kinetoplastea</taxon>
        <taxon>Metakinetoplastina</taxon>
        <taxon>Trypanosomatida</taxon>
        <taxon>Trypanosomatidae</taxon>
        <taxon>Leishmaniinae</taxon>
        <taxon>Porcisia</taxon>
    </lineage>
</organism>
<feature type="region of interest" description="Disordered" evidence="2">
    <location>
        <begin position="75"/>
        <end position="145"/>
    </location>
</feature>
<feature type="region of interest" description="Disordered" evidence="2">
    <location>
        <begin position="319"/>
        <end position="394"/>
    </location>
</feature>
<feature type="coiled-coil region" evidence="1">
    <location>
        <begin position="516"/>
        <end position="550"/>
    </location>
</feature>
<dbReference type="Proteomes" id="UP000674318">
    <property type="component" value="Unassembled WGS sequence"/>
</dbReference>
<feature type="compositionally biased region" description="Polar residues" evidence="2">
    <location>
        <begin position="814"/>
        <end position="823"/>
    </location>
</feature>
<feature type="compositionally biased region" description="Low complexity" evidence="2">
    <location>
        <begin position="919"/>
        <end position="934"/>
    </location>
</feature>
<feature type="region of interest" description="Disordered" evidence="2">
    <location>
        <begin position="904"/>
        <end position="940"/>
    </location>
</feature>
<evidence type="ECO:0000313" key="4">
    <source>
        <dbReference type="Proteomes" id="UP000674318"/>
    </source>
</evidence>
<feature type="region of interest" description="Disordered" evidence="2">
    <location>
        <begin position="1068"/>
        <end position="1116"/>
    </location>
</feature>
<dbReference type="OrthoDB" id="267452at2759"/>
<protein>
    <submittedName>
        <fullName evidence="3">Uncharacterized protein</fullName>
    </submittedName>
</protein>
<dbReference type="RefSeq" id="XP_067759670.1">
    <property type="nucleotide sequence ID" value="XM_067903360.1"/>
</dbReference>
<feature type="compositionally biased region" description="Low complexity" evidence="2">
    <location>
        <begin position="109"/>
        <end position="120"/>
    </location>
</feature>
<keyword evidence="1" id="KW-0175">Coiled coil</keyword>
<dbReference type="AlphaFoldDB" id="A0A836YJ30"/>
<feature type="region of interest" description="Disordered" evidence="2">
    <location>
        <begin position="767"/>
        <end position="789"/>
    </location>
</feature>
<sequence length="1146" mass="123127">MQEYFSNLVKIAVEYLDLRNPGDKDWRSSGVAEAHSIIEKLRRENSENLELGVEATDIKAAEMALLQQLWAHQHFQHRSKRTPAAEDGAEKEDCVENPSRVGPSTVTGAENAAAAAEDAASSLPCSLEGSSPPKTPSRPSSPQKNVIPEDLLELFCIAQALRSSASGRTKPSPPKEAATAVPKPLDPPTGGCPSQTPVALEEDEYAEASRMARLCLHYFRNLSPTHASPMPTAARPPSGNVQQLVNVQVKTTEAPKGAQQKRRCHTTPLLRPTAATAAQPPLATNSSDPLSPHSLSTPEAWRRLIAQHDSLDRAQMAQGDLWSLPQPRTWTTAADDAAEKKAKHGSSSNTNISVHHNNMDRRSDEASKPASEPPFHPTKGNATTDNSHHRGGASDTERVRLPLLHTHASSTPAGKRSSFSVTPPLPPPNSSSTSGPATGTAAAPPPPPPPKHKNGDKKVKKRVGGGIRHRELRLLNNAVVLPPNYSGEHGQGLTVAQLEHLAVCVSRDGAAADDDLKRQYDAADAAAAELHRLQQAVAHVLLENVQLERDISILKVKSNACAGDGEDGDTDGVDQDRAAILWEKGRSQGDGDHHLQSNRHRGTVQGGACTGPMSCVSTLTLPPACAETRMRHLILPPAPIPLSRAKHAFPVASLLLRRTGPEGAVAQPLPRRQQNVMKESAKPRRKSPRKETASTAMASSQQDPRTILEELRAAIASRQAETKRTLAKIDDVKIRIKHHDALMNAVAEYWRRNAAVMKRQHFAVRSQPQYATSSDKVTQLGDDGDKWTSENPIDDIASSILFRASPATGKDAVSTGSSYTPPSSVDRKRSHSVTVTGIMSSPRHMVNLEGSPSQLQLALAHMEAVSPTQLSSAPSFDLRVTSPVTGEHTSPLQMGILWQRQLAHPPRRAQESDSATNMADAGDTTDIGGATDGAIEGESTPIRLRSGVCVTPLENKRGGRPHRKVVGPLQEEFPADAAAVQSLTLTDTNTSATTSPHYPDTISQTMGQSPIASTAVPLDSPAALERQWGSDTHTHDVLLAAQQLFSAIPCGPSGKPLSSLPTTCTQAHMAKAGQDSVDGSSLPSTHHPHHSRESTANFSRHHPSGSTRREDDENVLNDGSWRTIPALHLENVDEIAEFIYSVFERS</sequence>
<reference evidence="3 4" key="1">
    <citation type="submission" date="2021-02" db="EMBL/GenBank/DDBJ databases">
        <title>Porcisia hertigi Genome sequencing and assembly.</title>
        <authorList>
            <person name="Almutairi H."/>
            <person name="Gatherer D."/>
        </authorList>
    </citation>
    <scope>NUCLEOTIDE SEQUENCE [LARGE SCALE GENOMIC DNA]</scope>
    <source>
        <strain evidence="3 4">C119</strain>
    </source>
</reference>
<name>A0A836YJ30_9TRYP</name>
<accession>A0A836YJ30</accession>
<evidence type="ECO:0000256" key="2">
    <source>
        <dbReference type="SAM" id="MobiDB-lite"/>
    </source>
</evidence>
<dbReference type="GeneID" id="94293437"/>
<feature type="region of interest" description="Disordered" evidence="2">
    <location>
        <begin position="407"/>
        <end position="463"/>
    </location>
</feature>
<feature type="compositionally biased region" description="Polar residues" evidence="2">
    <location>
        <begin position="407"/>
        <end position="421"/>
    </location>
</feature>
<feature type="compositionally biased region" description="Polar residues" evidence="2">
    <location>
        <begin position="767"/>
        <end position="777"/>
    </location>
</feature>
<keyword evidence="4" id="KW-1185">Reference proteome</keyword>
<comment type="caution">
    <text evidence="3">The sequence shown here is derived from an EMBL/GenBank/DDBJ whole genome shotgun (WGS) entry which is preliminary data.</text>
</comment>
<feature type="region of interest" description="Disordered" evidence="2">
    <location>
        <begin position="164"/>
        <end position="197"/>
    </location>
</feature>